<proteinExistence type="predicted"/>
<dbReference type="GO" id="GO:0046872">
    <property type="term" value="F:metal ion binding"/>
    <property type="evidence" value="ECO:0007669"/>
    <property type="project" value="UniProtKB-KW"/>
</dbReference>
<accession>A0A699X949</accession>
<feature type="non-terminal residue" evidence="4">
    <location>
        <position position="1"/>
    </location>
</feature>
<dbReference type="Pfam" id="PF05567">
    <property type="entry name" value="T4P_PilY1"/>
    <property type="match status" value="1"/>
</dbReference>
<evidence type="ECO:0000313" key="4">
    <source>
        <dbReference type="EMBL" id="GFD56247.1"/>
    </source>
</evidence>
<sequence length="90" mass="9311">APRGAVSTTVNGVTTTSNQQPITVQPLLLDHPLNGKLVYFGTGKFSETADKLTTAQQDFYAVWDSSGGTGGIVEGNLQQQTIASTVISGG</sequence>
<gene>
    <name evidence="4" type="ORF">Tci_928216</name>
</gene>
<evidence type="ECO:0000256" key="2">
    <source>
        <dbReference type="ARBA" id="ARBA00022837"/>
    </source>
</evidence>
<reference evidence="4" key="1">
    <citation type="journal article" date="2019" name="Sci. Rep.">
        <title>Draft genome of Tanacetum cinerariifolium, the natural source of mosquito coil.</title>
        <authorList>
            <person name="Yamashiro T."/>
            <person name="Shiraishi A."/>
            <person name="Satake H."/>
            <person name="Nakayama K."/>
        </authorList>
    </citation>
    <scope>NUCLEOTIDE SEQUENCE</scope>
</reference>
<feature type="non-terminal residue" evidence="4">
    <location>
        <position position="90"/>
    </location>
</feature>
<organism evidence="4">
    <name type="scientific">Tanacetum cinerariifolium</name>
    <name type="common">Dalmatian daisy</name>
    <name type="synonym">Chrysanthemum cinerariifolium</name>
    <dbReference type="NCBI Taxonomy" id="118510"/>
    <lineage>
        <taxon>Eukaryota</taxon>
        <taxon>Viridiplantae</taxon>
        <taxon>Streptophyta</taxon>
        <taxon>Embryophyta</taxon>
        <taxon>Tracheophyta</taxon>
        <taxon>Spermatophyta</taxon>
        <taxon>Magnoliopsida</taxon>
        <taxon>eudicotyledons</taxon>
        <taxon>Gunneridae</taxon>
        <taxon>Pentapetalae</taxon>
        <taxon>asterids</taxon>
        <taxon>campanulids</taxon>
        <taxon>Asterales</taxon>
        <taxon>Asteraceae</taxon>
        <taxon>Asteroideae</taxon>
        <taxon>Anthemideae</taxon>
        <taxon>Anthemidinae</taxon>
        <taxon>Tanacetum</taxon>
    </lineage>
</organism>
<protein>
    <recommendedName>
        <fullName evidence="3">PilY1 beta-propeller domain-containing protein</fullName>
    </recommendedName>
</protein>
<dbReference type="AlphaFoldDB" id="A0A699X949"/>
<comment type="caution">
    <text evidence="4">The sequence shown here is derived from an EMBL/GenBank/DDBJ whole genome shotgun (WGS) entry which is preliminary data.</text>
</comment>
<keyword evidence="1" id="KW-0479">Metal-binding</keyword>
<feature type="domain" description="PilY1 beta-propeller" evidence="3">
    <location>
        <begin position="13"/>
        <end position="83"/>
    </location>
</feature>
<name>A0A699X949_TANCI</name>
<keyword evidence="2" id="KW-0106">Calcium</keyword>
<evidence type="ECO:0000259" key="3">
    <source>
        <dbReference type="Pfam" id="PF05567"/>
    </source>
</evidence>
<evidence type="ECO:0000256" key="1">
    <source>
        <dbReference type="ARBA" id="ARBA00022723"/>
    </source>
</evidence>
<dbReference type="EMBL" id="BKCJ011827199">
    <property type="protein sequence ID" value="GFD56247.1"/>
    <property type="molecule type" value="Genomic_DNA"/>
</dbReference>
<dbReference type="InterPro" id="IPR008707">
    <property type="entry name" value="B-propeller_PilY1"/>
</dbReference>